<dbReference type="Gene3D" id="1.25.40.10">
    <property type="entry name" value="Tetratricopeptide repeat domain"/>
    <property type="match status" value="1"/>
</dbReference>
<dbReference type="EMBL" id="ABYK01000002">
    <property type="protein sequence ID" value="EDZ96948.1"/>
    <property type="molecule type" value="Genomic_DNA"/>
</dbReference>
<keyword evidence="2" id="KW-1185">Reference proteome</keyword>
<dbReference type="RefSeq" id="WP_006668117.1">
    <property type="nucleotide sequence ID" value="NZ_ABYK01000002.1"/>
</dbReference>
<protein>
    <recommendedName>
        <fullName evidence="3">Tetratricopeptide repeat protein</fullName>
    </recommendedName>
</protein>
<dbReference type="SUPFAM" id="SSF48452">
    <property type="entry name" value="TPR-like"/>
    <property type="match status" value="1"/>
</dbReference>
<evidence type="ECO:0000313" key="2">
    <source>
        <dbReference type="Proteomes" id="UP000004061"/>
    </source>
</evidence>
<dbReference type="InterPro" id="IPR011990">
    <property type="entry name" value="TPR-like_helical_dom_sf"/>
</dbReference>
<evidence type="ECO:0000313" key="1">
    <source>
        <dbReference type="EMBL" id="EDZ96948.1"/>
    </source>
</evidence>
<proteinExistence type="predicted"/>
<dbReference type="AlphaFoldDB" id="B5VVA5"/>
<accession>B5VVA5</accession>
<dbReference type="Pfam" id="PF14559">
    <property type="entry name" value="TPR_19"/>
    <property type="match status" value="1"/>
</dbReference>
<name>B5VVA5_LIMMA</name>
<gene>
    <name evidence="1" type="ORF">AmaxDRAFT_0437</name>
</gene>
<organism evidence="1 2">
    <name type="scientific">Limnospira maxima CS-328</name>
    <dbReference type="NCBI Taxonomy" id="513049"/>
    <lineage>
        <taxon>Bacteria</taxon>
        <taxon>Bacillati</taxon>
        <taxon>Cyanobacteriota</taxon>
        <taxon>Cyanophyceae</taxon>
        <taxon>Oscillatoriophycideae</taxon>
        <taxon>Oscillatoriales</taxon>
        <taxon>Sirenicapillariaceae</taxon>
        <taxon>Limnospira</taxon>
    </lineage>
</organism>
<comment type="caution">
    <text evidence="1">The sequence shown here is derived from an EMBL/GenBank/DDBJ whole genome shotgun (WGS) entry which is preliminary data.</text>
</comment>
<reference evidence="1 2" key="1">
    <citation type="journal article" date="2011" name="Appl. Environ. Microbiol.">
        <title>Contribution of a Sodium Ion Gradient to Energy Conservation during Fermentation in the Cyanobacterium Arthrospira (Spirulina) maxima CS-328.</title>
        <authorList>
            <person name="Carrieri D."/>
            <person name="Ananyev G."/>
            <person name="Lenz O."/>
            <person name="Bryant D.A."/>
            <person name="Dismukes G.C."/>
        </authorList>
    </citation>
    <scope>NUCLEOTIDE SEQUENCE [LARGE SCALE GENOMIC DNA]</scope>
    <source>
        <strain evidence="1 2">CS-328</strain>
    </source>
</reference>
<evidence type="ECO:0008006" key="3">
    <source>
        <dbReference type="Google" id="ProtNLM"/>
    </source>
</evidence>
<sequence length="89" mass="9769">MSSTDRSKEELNPDLNSLELGLAAIKQKQYQQAIALLEPIADSQPHTKVGFKAQIGLVKAYDRSGQSDRAISLCQTLTLETPEKIRTLG</sequence>
<dbReference type="Proteomes" id="UP000004061">
    <property type="component" value="Unassembled WGS sequence"/>
</dbReference>